<dbReference type="InterPro" id="IPR051677">
    <property type="entry name" value="AfsR-DnrI-RedD_regulator"/>
</dbReference>
<evidence type="ECO:0000313" key="9">
    <source>
        <dbReference type="Proteomes" id="UP000730482"/>
    </source>
</evidence>
<comment type="caution">
    <text evidence="8">The sequence shown here is derived from an EMBL/GenBank/DDBJ whole genome shotgun (WGS) entry which is preliminary data.</text>
</comment>
<dbReference type="Pfam" id="PF13424">
    <property type="entry name" value="TPR_12"/>
    <property type="match status" value="1"/>
</dbReference>
<evidence type="ECO:0000256" key="1">
    <source>
        <dbReference type="ARBA" id="ARBA00005820"/>
    </source>
</evidence>
<evidence type="ECO:0000256" key="2">
    <source>
        <dbReference type="ARBA" id="ARBA00023015"/>
    </source>
</evidence>
<dbReference type="Gene3D" id="3.40.50.300">
    <property type="entry name" value="P-loop containing nucleotide triphosphate hydrolases"/>
    <property type="match status" value="1"/>
</dbReference>
<dbReference type="PANTHER" id="PTHR35807">
    <property type="entry name" value="TRANSCRIPTIONAL REGULATOR REDD-RELATED"/>
    <property type="match status" value="1"/>
</dbReference>
<dbReference type="RefSeq" id="WP_212009416.1">
    <property type="nucleotide sequence ID" value="NZ_JAAFYZ010000036.1"/>
</dbReference>
<accession>A0ABS5KP68</accession>
<dbReference type="Pfam" id="PF00486">
    <property type="entry name" value="Trans_reg_C"/>
    <property type="match status" value="1"/>
</dbReference>
<gene>
    <name evidence="8" type="ORF">KGQ19_13255</name>
</gene>
<dbReference type="InterPro" id="IPR001867">
    <property type="entry name" value="OmpR/PhoB-type_DNA-bd"/>
</dbReference>
<organism evidence="8 9">
    <name type="scientific">Catenulispora pinistramenti</name>
    <dbReference type="NCBI Taxonomy" id="2705254"/>
    <lineage>
        <taxon>Bacteria</taxon>
        <taxon>Bacillati</taxon>
        <taxon>Actinomycetota</taxon>
        <taxon>Actinomycetes</taxon>
        <taxon>Catenulisporales</taxon>
        <taxon>Catenulisporaceae</taxon>
        <taxon>Catenulispora</taxon>
    </lineage>
</organism>
<dbReference type="PANTHER" id="PTHR35807:SF1">
    <property type="entry name" value="TRANSCRIPTIONAL REGULATOR REDD"/>
    <property type="match status" value="1"/>
</dbReference>
<keyword evidence="3 5" id="KW-0238">DNA-binding</keyword>
<reference evidence="8 9" key="1">
    <citation type="submission" date="2020-02" db="EMBL/GenBank/DDBJ databases">
        <title>Acidophilic actinobacteria isolated from forest soil.</title>
        <authorList>
            <person name="Golinska P."/>
        </authorList>
    </citation>
    <scope>NUCLEOTIDE SEQUENCE [LARGE SCALE GENOMIC DNA]</scope>
    <source>
        <strain evidence="8 9">NL8</strain>
    </source>
</reference>
<dbReference type="EMBL" id="JAAFYZ010000036">
    <property type="protein sequence ID" value="MBS2547835.1"/>
    <property type="molecule type" value="Genomic_DNA"/>
</dbReference>
<evidence type="ECO:0000256" key="5">
    <source>
        <dbReference type="PROSITE-ProRule" id="PRU01091"/>
    </source>
</evidence>
<dbReference type="SUPFAM" id="SSF52540">
    <property type="entry name" value="P-loop containing nucleoside triphosphate hydrolases"/>
    <property type="match status" value="1"/>
</dbReference>
<feature type="compositionally biased region" description="Gly residues" evidence="6">
    <location>
        <begin position="1001"/>
        <end position="1011"/>
    </location>
</feature>
<dbReference type="PROSITE" id="PS51755">
    <property type="entry name" value="OMPR_PHOB"/>
    <property type="match status" value="1"/>
</dbReference>
<feature type="DNA-binding region" description="OmpR/PhoB-type" evidence="5">
    <location>
        <begin position="1"/>
        <end position="76"/>
    </location>
</feature>
<dbReference type="Pfam" id="PF00931">
    <property type="entry name" value="NB-ARC"/>
    <property type="match status" value="1"/>
</dbReference>
<name>A0ABS5KP68_9ACTN</name>
<dbReference type="InterPro" id="IPR011990">
    <property type="entry name" value="TPR-like_helical_dom_sf"/>
</dbReference>
<proteinExistence type="inferred from homology"/>
<dbReference type="Pfam" id="PF03704">
    <property type="entry name" value="BTAD"/>
    <property type="match status" value="1"/>
</dbReference>
<comment type="similarity">
    <text evidence="1">Belongs to the AfsR/DnrI/RedD regulatory family.</text>
</comment>
<dbReference type="PRINTS" id="PR00364">
    <property type="entry name" value="DISEASERSIST"/>
</dbReference>
<evidence type="ECO:0000256" key="3">
    <source>
        <dbReference type="ARBA" id="ARBA00023125"/>
    </source>
</evidence>
<keyword evidence="9" id="KW-1185">Reference proteome</keyword>
<dbReference type="SUPFAM" id="SSF46894">
    <property type="entry name" value="C-terminal effector domain of the bipartite response regulators"/>
    <property type="match status" value="1"/>
</dbReference>
<dbReference type="InterPro" id="IPR005158">
    <property type="entry name" value="BTAD"/>
</dbReference>
<dbReference type="Proteomes" id="UP000730482">
    <property type="component" value="Unassembled WGS sequence"/>
</dbReference>
<dbReference type="Gene3D" id="1.25.40.10">
    <property type="entry name" value="Tetratricopeptide repeat domain"/>
    <property type="match status" value="2"/>
</dbReference>
<keyword evidence="2" id="KW-0805">Transcription regulation</keyword>
<dbReference type="SUPFAM" id="SSF48452">
    <property type="entry name" value="TPR-like"/>
    <property type="match status" value="3"/>
</dbReference>
<dbReference type="Gene3D" id="1.10.10.10">
    <property type="entry name" value="Winged helix-like DNA-binding domain superfamily/Winged helix DNA-binding domain"/>
    <property type="match status" value="1"/>
</dbReference>
<sequence length="1011" mass="111350">MNIGGPRQATLLSALLLEQDSIVPVNRLFEALWDEDPPRTARNQVQICVSSIRHRVSAASGRNLISTQSPGYVLRLGEDTLDSRDFETAVAQARRLAAVGEDARAVEEYDRALAMWRGSALSGIDSPLIQRAVVNLEELRIAAVEERVEAELRAEPRQQTIGELISLTREYPLREHLQALLITALHNAGRRAEALEVYRGTRATLIDQLGIEPGPELQRLHLAILNNDHMQRSNAHRDPAALSGPATAYRRVTQPQPAASRPEQPGVAVPRMLPAAVPDFTGRRILLEALVGTGTPPASSVRIVYGRGGVGKTALAVQAAHQLAASYPDGQLFARLRSGNRQVNPANVLERFLRLLGVDSSSIPEDLEQRAELYRNLLGDRRVLIVLDDAGSEQQVMQLLPGNPKCSVLVTSRRRLTGIPATSRHEVPAMSEDTAVELLTRILGAQRIDAEPEAVHQLCDLCENLPLALRIAAARLADRPHRAVADQVERLRDSSRRLEELDHGGLGLRASIALTYDTLSPDARRLLRLLAISDSPSFASWVAAPLLQTDVHYAQELMEELAEAYLIDTERTSDAAPIRYRFYDIVRPFARERLVMEEGPEDRYEALERLTGALVFLAREAHIREYSGDYLLPTSGAARWALPHPLVDRLLHDPLAWYEQERHCLSTTVRQAAAAGLAEHAWELAISCVALYETRSYFADWRETHEAALRAVCRARDQRGEAAIRYSLGSLFMFEQQNTPAMRHFQQALALYRKLDEDHGAALVLRNMAVLDRRGGKLAEAVERWEEALAVFEVVSDQIAEAHVLYSLAQVHLDRGDDGAAAHVLERAEEICERTGNHRVGAQVQKQIGELRIRAGELDRAARAYTNVLTATRTTGDQVGECYGMIGLATVDLRRGDGEAAMRALLEALTLAEVTNDHVAHCRSLLALVEADMAVGRPETAATHAETAVRLAREVGANPLIAQTLVARAGAHEAAAEAQQARELLYTPPDERRSRRRPGRHTGGGGHPAAG</sequence>
<protein>
    <submittedName>
        <fullName evidence="8">Tetratricopeptide repeat protein</fullName>
    </submittedName>
</protein>
<feature type="region of interest" description="Disordered" evidence="6">
    <location>
        <begin position="978"/>
        <end position="1011"/>
    </location>
</feature>
<dbReference type="InterPro" id="IPR019734">
    <property type="entry name" value="TPR_rpt"/>
</dbReference>
<dbReference type="InterPro" id="IPR027417">
    <property type="entry name" value="P-loop_NTPase"/>
</dbReference>
<evidence type="ECO:0000313" key="8">
    <source>
        <dbReference type="EMBL" id="MBS2547835.1"/>
    </source>
</evidence>
<evidence type="ECO:0000256" key="6">
    <source>
        <dbReference type="SAM" id="MobiDB-lite"/>
    </source>
</evidence>
<dbReference type="InterPro" id="IPR016032">
    <property type="entry name" value="Sig_transdc_resp-reg_C-effctor"/>
</dbReference>
<feature type="domain" description="OmpR/PhoB-type" evidence="7">
    <location>
        <begin position="1"/>
        <end position="76"/>
    </location>
</feature>
<evidence type="ECO:0000259" key="7">
    <source>
        <dbReference type="PROSITE" id="PS51755"/>
    </source>
</evidence>
<evidence type="ECO:0000256" key="4">
    <source>
        <dbReference type="ARBA" id="ARBA00023163"/>
    </source>
</evidence>
<dbReference type="SMART" id="SM01043">
    <property type="entry name" value="BTAD"/>
    <property type="match status" value="1"/>
</dbReference>
<dbReference type="InterPro" id="IPR036388">
    <property type="entry name" value="WH-like_DNA-bd_sf"/>
</dbReference>
<dbReference type="CDD" id="cd15831">
    <property type="entry name" value="BTAD"/>
    <property type="match status" value="1"/>
</dbReference>
<keyword evidence="4" id="KW-0804">Transcription</keyword>
<dbReference type="SMART" id="SM00028">
    <property type="entry name" value="TPR"/>
    <property type="match status" value="4"/>
</dbReference>
<dbReference type="InterPro" id="IPR002182">
    <property type="entry name" value="NB-ARC"/>
</dbReference>